<dbReference type="EMBL" id="JABSTR010000002">
    <property type="protein sequence ID" value="KAH9363750.1"/>
    <property type="molecule type" value="Genomic_DNA"/>
</dbReference>
<accession>A0A9J6FBV7</accession>
<dbReference type="InterPro" id="IPR050314">
    <property type="entry name" value="Glycosyl_Hydrlase_18"/>
</dbReference>
<protein>
    <recommendedName>
        <fullName evidence="1">GH18 domain-containing protein</fullName>
    </recommendedName>
</protein>
<dbReference type="Gene3D" id="3.20.20.80">
    <property type="entry name" value="Glycosidases"/>
    <property type="match status" value="1"/>
</dbReference>
<gene>
    <name evidence="2" type="ORF">HPB48_006770</name>
</gene>
<dbReference type="PANTHER" id="PTHR11177">
    <property type="entry name" value="CHITINASE"/>
    <property type="match status" value="1"/>
</dbReference>
<dbReference type="GO" id="GO:0005975">
    <property type="term" value="P:carbohydrate metabolic process"/>
    <property type="evidence" value="ECO:0007669"/>
    <property type="project" value="InterPro"/>
</dbReference>
<dbReference type="AlphaFoldDB" id="A0A9J6FBV7"/>
<dbReference type="InterPro" id="IPR017853">
    <property type="entry name" value="GH"/>
</dbReference>
<keyword evidence="3" id="KW-1185">Reference proteome</keyword>
<dbReference type="Pfam" id="PF00704">
    <property type="entry name" value="Glyco_hydro_18"/>
    <property type="match status" value="1"/>
</dbReference>
<dbReference type="GO" id="GO:0008061">
    <property type="term" value="F:chitin binding"/>
    <property type="evidence" value="ECO:0007669"/>
    <property type="project" value="TreeGrafter"/>
</dbReference>
<dbReference type="InterPro" id="IPR001223">
    <property type="entry name" value="Glyco_hydro18_cat"/>
</dbReference>
<dbReference type="PANTHER" id="PTHR11177:SF144">
    <property type="entry name" value="CHITINASE 5"/>
    <property type="match status" value="1"/>
</dbReference>
<evidence type="ECO:0000313" key="3">
    <source>
        <dbReference type="Proteomes" id="UP000821853"/>
    </source>
</evidence>
<dbReference type="GO" id="GO:0004568">
    <property type="term" value="F:chitinase activity"/>
    <property type="evidence" value="ECO:0007669"/>
    <property type="project" value="TreeGrafter"/>
</dbReference>
<organism evidence="2 3">
    <name type="scientific">Haemaphysalis longicornis</name>
    <name type="common">Bush tick</name>
    <dbReference type="NCBI Taxonomy" id="44386"/>
    <lineage>
        <taxon>Eukaryota</taxon>
        <taxon>Metazoa</taxon>
        <taxon>Ecdysozoa</taxon>
        <taxon>Arthropoda</taxon>
        <taxon>Chelicerata</taxon>
        <taxon>Arachnida</taxon>
        <taxon>Acari</taxon>
        <taxon>Parasitiformes</taxon>
        <taxon>Ixodida</taxon>
        <taxon>Ixodoidea</taxon>
        <taxon>Ixodidae</taxon>
        <taxon>Haemaphysalinae</taxon>
        <taxon>Haemaphysalis</taxon>
    </lineage>
</organism>
<evidence type="ECO:0000259" key="1">
    <source>
        <dbReference type="Pfam" id="PF00704"/>
    </source>
</evidence>
<dbReference type="OrthoDB" id="6533498at2759"/>
<dbReference type="GO" id="GO:0006032">
    <property type="term" value="P:chitin catabolic process"/>
    <property type="evidence" value="ECO:0007669"/>
    <property type="project" value="TreeGrafter"/>
</dbReference>
<name>A0A9J6FBV7_HAELO</name>
<dbReference type="Proteomes" id="UP000821853">
    <property type="component" value="Chromosome 10"/>
</dbReference>
<dbReference type="GO" id="GO:0005576">
    <property type="term" value="C:extracellular region"/>
    <property type="evidence" value="ECO:0007669"/>
    <property type="project" value="TreeGrafter"/>
</dbReference>
<dbReference type="SUPFAM" id="SSF51445">
    <property type="entry name" value="(Trans)glycosidases"/>
    <property type="match status" value="1"/>
</dbReference>
<reference evidence="2 3" key="1">
    <citation type="journal article" date="2020" name="Cell">
        <title>Large-Scale Comparative Analyses of Tick Genomes Elucidate Their Genetic Diversity and Vector Capacities.</title>
        <authorList>
            <consortium name="Tick Genome and Microbiome Consortium (TIGMIC)"/>
            <person name="Jia N."/>
            <person name="Wang J."/>
            <person name="Shi W."/>
            <person name="Du L."/>
            <person name="Sun Y."/>
            <person name="Zhan W."/>
            <person name="Jiang J.F."/>
            <person name="Wang Q."/>
            <person name="Zhang B."/>
            <person name="Ji P."/>
            <person name="Bell-Sakyi L."/>
            <person name="Cui X.M."/>
            <person name="Yuan T.T."/>
            <person name="Jiang B.G."/>
            <person name="Yang W.F."/>
            <person name="Lam T.T."/>
            <person name="Chang Q.C."/>
            <person name="Ding S.J."/>
            <person name="Wang X.J."/>
            <person name="Zhu J.G."/>
            <person name="Ruan X.D."/>
            <person name="Zhao L."/>
            <person name="Wei J.T."/>
            <person name="Ye R.Z."/>
            <person name="Que T.C."/>
            <person name="Du C.H."/>
            <person name="Zhou Y.H."/>
            <person name="Cheng J.X."/>
            <person name="Dai P.F."/>
            <person name="Guo W.B."/>
            <person name="Han X.H."/>
            <person name="Huang E.J."/>
            <person name="Li L.F."/>
            <person name="Wei W."/>
            <person name="Gao Y.C."/>
            <person name="Liu J.Z."/>
            <person name="Shao H.Z."/>
            <person name="Wang X."/>
            <person name="Wang C.C."/>
            <person name="Yang T.C."/>
            <person name="Huo Q.B."/>
            <person name="Li W."/>
            <person name="Chen H.Y."/>
            <person name="Chen S.E."/>
            <person name="Zhou L.G."/>
            <person name="Ni X.B."/>
            <person name="Tian J.H."/>
            <person name="Sheng Y."/>
            <person name="Liu T."/>
            <person name="Pan Y.S."/>
            <person name="Xia L.Y."/>
            <person name="Li J."/>
            <person name="Zhao F."/>
            <person name="Cao W.C."/>
        </authorList>
    </citation>
    <scope>NUCLEOTIDE SEQUENCE [LARGE SCALE GENOMIC DNA]</scope>
    <source>
        <strain evidence="2">HaeL-2018</strain>
    </source>
</reference>
<dbReference type="Gene3D" id="3.10.50.10">
    <property type="match status" value="1"/>
</dbReference>
<dbReference type="InterPro" id="IPR029070">
    <property type="entry name" value="Chitinase_insertion_sf"/>
</dbReference>
<sequence length="356" mass="39919">MYNASHSGWKSEQFLYSLAFIPYEYCSSVLYCCLSLKKELDIEEFGNHTDLQYLAAAKKQYHGLRTLLAIGGSSSPLASFRHLVSSQAHQDVLVQLAARWMQMRHFDGAYLYWPEMQDIDNSDVIGAFRHLATSFNKLGLKLGIILPVNNQAFAMEAALEALTKDLDGFYDQIFLSPTYSFETSNGSALSYHTEWLPRAYDTYPTNLPTPYSVSFCPMIPFWGRTFTMKATLQESAVVLKPTGSGAPRVTSGEPGKVAFFEICRELNNSEIILATREQFMIRNEYVTALTPSSLKRHLSSMVARKPWRCFGSWGVEWDDFGGSCGSVRYPLLKTLSEFQVKHLMNMTAGAGASSAI</sequence>
<evidence type="ECO:0000313" key="2">
    <source>
        <dbReference type="EMBL" id="KAH9363750.1"/>
    </source>
</evidence>
<comment type="caution">
    <text evidence="2">The sequence shown here is derived from an EMBL/GenBank/DDBJ whole genome shotgun (WGS) entry which is preliminary data.</text>
</comment>
<dbReference type="VEuPathDB" id="VectorBase:HLOH_060811"/>
<feature type="domain" description="GH18" evidence="1">
    <location>
        <begin position="11"/>
        <end position="271"/>
    </location>
</feature>
<proteinExistence type="predicted"/>